<gene>
    <name evidence="1" type="ORF">F4820DRAFT_423907</name>
</gene>
<evidence type="ECO:0000313" key="1">
    <source>
        <dbReference type="EMBL" id="KAI4864400.1"/>
    </source>
</evidence>
<name>A0ACB9YYA3_9PEZI</name>
<dbReference type="Proteomes" id="UP001497700">
    <property type="component" value="Unassembled WGS sequence"/>
</dbReference>
<evidence type="ECO:0000313" key="2">
    <source>
        <dbReference type="Proteomes" id="UP001497700"/>
    </source>
</evidence>
<sequence>MQTSFASILLAAAALMSSAMGSPAVDVVQARGDNPLPANSKPYICNTQGNSAGTSNIKEALNKLQKIDKGCAPGKNGKAVWMVKDSGVQLHIGSTGGQQIGNFDCKDLVTPFQYLLDYCAGNVNGDYRAGGSAWVPGYEGRTYVYPTN</sequence>
<proteinExistence type="predicted"/>
<dbReference type="EMBL" id="MU393487">
    <property type="protein sequence ID" value="KAI4864400.1"/>
    <property type="molecule type" value="Genomic_DNA"/>
</dbReference>
<organism evidence="1 2">
    <name type="scientific">Hypoxylon rubiginosum</name>
    <dbReference type="NCBI Taxonomy" id="110542"/>
    <lineage>
        <taxon>Eukaryota</taxon>
        <taxon>Fungi</taxon>
        <taxon>Dikarya</taxon>
        <taxon>Ascomycota</taxon>
        <taxon>Pezizomycotina</taxon>
        <taxon>Sordariomycetes</taxon>
        <taxon>Xylariomycetidae</taxon>
        <taxon>Xylariales</taxon>
        <taxon>Hypoxylaceae</taxon>
        <taxon>Hypoxylon</taxon>
    </lineage>
</organism>
<accession>A0ACB9YYA3</accession>
<comment type="caution">
    <text evidence="1">The sequence shown here is derived from an EMBL/GenBank/DDBJ whole genome shotgun (WGS) entry which is preliminary data.</text>
</comment>
<protein>
    <submittedName>
        <fullName evidence="1">Uncharacterized protein</fullName>
    </submittedName>
</protein>
<keyword evidence="2" id="KW-1185">Reference proteome</keyword>
<reference evidence="1 2" key="1">
    <citation type="journal article" date="2022" name="New Phytol.">
        <title>Ecological generalism drives hyperdiversity of secondary metabolite gene clusters in xylarialean endophytes.</title>
        <authorList>
            <person name="Franco M.E.E."/>
            <person name="Wisecaver J.H."/>
            <person name="Arnold A.E."/>
            <person name="Ju Y.M."/>
            <person name="Slot J.C."/>
            <person name="Ahrendt S."/>
            <person name="Moore L.P."/>
            <person name="Eastman K.E."/>
            <person name="Scott K."/>
            <person name="Konkel Z."/>
            <person name="Mondo S.J."/>
            <person name="Kuo A."/>
            <person name="Hayes R.D."/>
            <person name="Haridas S."/>
            <person name="Andreopoulos B."/>
            <person name="Riley R."/>
            <person name="LaButti K."/>
            <person name="Pangilinan J."/>
            <person name="Lipzen A."/>
            <person name="Amirebrahimi M."/>
            <person name="Yan J."/>
            <person name="Adam C."/>
            <person name="Keymanesh K."/>
            <person name="Ng V."/>
            <person name="Louie K."/>
            <person name="Northen T."/>
            <person name="Drula E."/>
            <person name="Henrissat B."/>
            <person name="Hsieh H.M."/>
            <person name="Youens-Clark K."/>
            <person name="Lutzoni F."/>
            <person name="Miadlikowska J."/>
            <person name="Eastwood D.C."/>
            <person name="Hamelin R.C."/>
            <person name="Grigoriev I.V."/>
            <person name="U'Ren J.M."/>
        </authorList>
    </citation>
    <scope>NUCLEOTIDE SEQUENCE [LARGE SCALE GENOMIC DNA]</scope>
    <source>
        <strain evidence="1 2">CBS 119005</strain>
    </source>
</reference>